<dbReference type="Proteomes" id="UP000529795">
    <property type="component" value="Unassembled WGS sequence"/>
</dbReference>
<dbReference type="InterPro" id="IPR011990">
    <property type="entry name" value="TPR-like_helical_dom_sf"/>
</dbReference>
<dbReference type="GO" id="GO:0008476">
    <property type="term" value="F:protein-tyrosine sulfotransferase activity"/>
    <property type="evidence" value="ECO:0007669"/>
    <property type="project" value="InterPro"/>
</dbReference>
<evidence type="ECO:0000256" key="1">
    <source>
        <dbReference type="ARBA" id="ARBA00022679"/>
    </source>
</evidence>
<dbReference type="SUPFAM" id="SSF48452">
    <property type="entry name" value="TPR-like"/>
    <property type="match status" value="1"/>
</dbReference>
<dbReference type="InterPro" id="IPR027417">
    <property type="entry name" value="P-loop_NTPase"/>
</dbReference>
<dbReference type="InterPro" id="IPR026634">
    <property type="entry name" value="TPST-like"/>
</dbReference>
<sequence length="467" mass="51085">MAEAIDAYARVTALDPRAAAAWYNLGYLLRADRQFEAALHAYGRAIEAGIDRVEEVHLNRAVILSEFLERAEDAEAELTTALAIAPGFALAWLNLGNVREDRGDAHGARGAYERALAIDPASGRALARIAAIDVFEGQAAASVDRLRRVASDPRMPVQTRAEVAFALGNALDALGAYREAFQAIAAAHQMARAAMPPQYRYDRNAQAALVDRLIALPPLPRDEAPGEGPQPVFVCGMFRSGSTLVERILSRHSRITGGGEIEALPALAHAMPRYPAEVAAADAATLAGWRDAYLAEVARAHPGEVLVTDKRPDNFLHLALVKRLFPAAPIIHTVRAPMDNLVSIWFLHFDDSITYGHDLGDIVHWYAQYRRLMAHWRERFGDDIRDIAYEQVVAAPRESIGGLLASLGLPWEEGVLSERDRGGVVRTASVWQVRQPLHQRSVDRWKNYAAELAPVRDAFAAAGIATA</sequence>
<dbReference type="PROSITE" id="PS50005">
    <property type="entry name" value="TPR"/>
    <property type="match status" value="2"/>
</dbReference>
<protein>
    <submittedName>
        <fullName evidence="3">Tetratricopeptide (TPR) repeat protein</fullName>
    </submittedName>
</protein>
<organism evidence="3 4">
    <name type="scientific">Sphingomonas jinjuensis</name>
    <dbReference type="NCBI Taxonomy" id="535907"/>
    <lineage>
        <taxon>Bacteria</taxon>
        <taxon>Pseudomonadati</taxon>
        <taxon>Pseudomonadota</taxon>
        <taxon>Alphaproteobacteria</taxon>
        <taxon>Sphingomonadales</taxon>
        <taxon>Sphingomonadaceae</taxon>
        <taxon>Sphingomonas</taxon>
    </lineage>
</organism>
<dbReference type="Pfam" id="PF13469">
    <property type="entry name" value="Sulfotransfer_3"/>
    <property type="match status" value="1"/>
</dbReference>
<dbReference type="SMART" id="SM00028">
    <property type="entry name" value="TPR"/>
    <property type="match status" value="4"/>
</dbReference>
<dbReference type="Pfam" id="PF13181">
    <property type="entry name" value="TPR_8"/>
    <property type="match status" value="2"/>
</dbReference>
<dbReference type="Gene3D" id="3.40.50.300">
    <property type="entry name" value="P-loop containing nucleotide triphosphate hydrolases"/>
    <property type="match status" value="1"/>
</dbReference>
<dbReference type="SUPFAM" id="SSF52540">
    <property type="entry name" value="P-loop containing nucleoside triphosphate hydrolases"/>
    <property type="match status" value="1"/>
</dbReference>
<keyword evidence="2" id="KW-0802">TPR repeat</keyword>
<gene>
    <name evidence="3" type="ORF">GGQ80_001174</name>
</gene>
<keyword evidence="4" id="KW-1185">Reference proteome</keyword>
<keyword evidence="1" id="KW-0808">Transferase</keyword>
<evidence type="ECO:0000313" key="3">
    <source>
        <dbReference type="EMBL" id="MBB4153272.1"/>
    </source>
</evidence>
<dbReference type="InterPro" id="IPR019734">
    <property type="entry name" value="TPR_rpt"/>
</dbReference>
<proteinExistence type="predicted"/>
<dbReference type="PANTHER" id="PTHR12788:SF10">
    <property type="entry name" value="PROTEIN-TYROSINE SULFOTRANSFERASE"/>
    <property type="match status" value="1"/>
</dbReference>
<feature type="repeat" description="TPR" evidence="2">
    <location>
        <begin position="89"/>
        <end position="122"/>
    </location>
</feature>
<dbReference type="EMBL" id="JACIEV010000003">
    <property type="protein sequence ID" value="MBB4153272.1"/>
    <property type="molecule type" value="Genomic_DNA"/>
</dbReference>
<evidence type="ECO:0000313" key="4">
    <source>
        <dbReference type="Proteomes" id="UP000529795"/>
    </source>
</evidence>
<dbReference type="AlphaFoldDB" id="A0A840F9H8"/>
<feature type="repeat" description="TPR" evidence="2">
    <location>
        <begin position="19"/>
        <end position="52"/>
    </location>
</feature>
<accession>A0A840F9H8</accession>
<dbReference type="Gene3D" id="1.25.40.10">
    <property type="entry name" value="Tetratricopeptide repeat domain"/>
    <property type="match status" value="2"/>
</dbReference>
<reference evidence="3 4" key="1">
    <citation type="submission" date="2020-08" db="EMBL/GenBank/DDBJ databases">
        <title>Genomic Encyclopedia of Type Strains, Phase IV (KMG-IV): sequencing the most valuable type-strain genomes for metagenomic binning, comparative biology and taxonomic classification.</title>
        <authorList>
            <person name="Goeker M."/>
        </authorList>
    </citation>
    <scope>NUCLEOTIDE SEQUENCE [LARGE SCALE GENOMIC DNA]</scope>
    <source>
        <strain evidence="3 4">YC6723</strain>
    </source>
</reference>
<evidence type="ECO:0000256" key="2">
    <source>
        <dbReference type="PROSITE-ProRule" id="PRU00339"/>
    </source>
</evidence>
<name>A0A840F9H8_9SPHN</name>
<dbReference type="PANTHER" id="PTHR12788">
    <property type="entry name" value="PROTEIN-TYROSINE SULFOTRANSFERASE 2"/>
    <property type="match status" value="1"/>
</dbReference>
<comment type="caution">
    <text evidence="3">The sequence shown here is derived from an EMBL/GenBank/DDBJ whole genome shotgun (WGS) entry which is preliminary data.</text>
</comment>